<dbReference type="AlphaFoldDB" id="A0AAN9AGD7"/>
<evidence type="ECO:0000313" key="2">
    <source>
        <dbReference type="EMBL" id="KAK7086415.1"/>
    </source>
</evidence>
<feature type="region of interest" description="Disordered" evidence="1">
    <location>
        <begin position="63"/>
        <end position="91"/>
    </location>
</feature>
<comment type="caution">
    <text evidence="2">The sequence shown here is derived from an EMBL/GenBank/DDBJ whole genome shotgun (WGS) entry which is preliminary data.</text>
</comment>
<evidence type="ECO:0000313" key="3">
    <source>
        <dbReference type="Proteomes" id="UP001381693"/>
    </source>
</evidence>
<dbReference type="Proteomes" id="UP001381693">
    <property type="component" value="Unassembled WGS sequence"/>
</dbReference>
<feature type="non-terminal residue" evidence="2">
    <location>
        <position position="1"/>
    </location>
</feature>
<proteinExistence type="predicted"/>
<sequence length="91" mass="10139">KLFEVALVVGCGLAPTEWLLSVACTPLASGFLQWLSWWLTWEKTSLQPCYCAQPTVVTYNLSAPPQNPFPKRRPTAEVPSDDGNEYDGDEH</sequence>
<organism evidence="2 3">
    <name type="scientific">Halocaridina rubra</name>
    <name type="common">Hawaiian red shrimp</name>
    <dbReference type="NCBI Taxonomy" id="373956"/>
    <lineage>
        <taxon>Eukaryota</taxon>
        <taxon>Metazoa</taxon>
        <taxon>Ecdysozoa</taxon>
        <taxon>Arthropoda</taxon>
        <taxon>Crustacea</taxon>
        <taxon>Multicrustacea</taxon>
        <taxon>Malacostraca</taxon>
        <taxon>Eumalacostraca</taxon>
        <taxon>Eucarida</taxon>
        <taxon>Decapoda</taxon>
        <taxon>Pleocyemata</taxon>
        <taxon>Caridea</taxon>
        <taxon>Atyoidea</taxon>
        <taxon>Atyidae</taxon>
        <taxon>Halocaridina</taxon>
    </lineage>
</organism>
<evidence type="ECO:0000256" key="1">
    <source>
        <dbReference type="SAM" id="MobiDB-lite"/>
    </source>
</evidence>
<protein>
    <submittedName>
        <fullName evidence="2">Uncharacterized protein</fullName>
    </submittedName>
</protein>
<accession>A0AAN9AGD7</accession>
<dbReference type="EMBL" id="JAXCGZ010000208">
    <property type="protein sequence ID" value="KAK7086415.1"/>
    <property type="molecule type" value="Genomic_DNA"/>
</dbReference>
<feature type="compositionally biased region" description="Acidic residues" evidence="1">
    <location>
        <begin position="79"/>
        <end position="91"/>
    </location>
</feature>
<reference evidence="2 3" key="1">
    <citation type="submission" date="2023-11" db="EMBL/GenBank/DDBJ databases">
        <title>Halocaridina rubra genome assembly.</title>
        <authorList>
            <person name="Smith C."/>
        </authorList>
    </citation>
    <scope>NUCLEOTIDE SEQUENCE [LARGE SCALE GENOMIC DNA]</scope>
    <source>
        <strain evidence="2">EP-1</strain>
        <tissue evidence="2">Whole</tissue>
    </source>
</reference>
<keyword evidence="3" id="KW-1185">Reference proteome</keyword>
<gene>
    <name evidence="2" type="ORF">SK128_022963</name>
</gene>
<name>A0AAN9AGD7_HALRR</name>